<reference evidence="3 4" key="1">
    <citation type="submission" date="2024-06" db="EMBL/GenBank/DDBJ databases">
        <title>The Natural Products Discovery Center: Release of the First 8490 Sequenced Strains for Exploring Actinobacteria Biosynthetic Diversity.</title>
        <authorList>
            <person name="Kalkreuter E."/>
            <person name="Kautsar S.A."/>
            <person name="Yang D."/>
            <person name="Bader C.D."/>
            <person name="Teijaro C.N."/>
            <person name="Fluegel L."/>
            <person name="Davis C.M."/>
            <person name="Simpson J.R."/>
            <person name="Lauterbach L."/>
            <person name="Steele A.D."/>
            <person name="Gui C."/>
            <person name="Meng S."/>
            <person name="Li G."/>
            <person name="Viehrig K."/>
            <person name="Ye F."/>
            <person name="Su P."/>
            <person name="Kiefer A.F."/>
            <person name="Nichols A."/>
            <person name="Cepeda A.J."/>
            <person name="Yan W."/>
            <person name="Fan B."/>
            <person name="Jiang Y."/>
            <person name="Adhikari A."/>
            <person name="Zheng C.-J."/>
            <person name="Schuster L."/>
            <person name="Cowan T.M."/>
            <person name="Smanski M.J."/>
            <person name="Chevrette M.G."/>
            <person name="De Carvalho L.P.S."/>
            <person name="Shen B."/>
        </authorList>
    </citation>
    <scope>NUCLEOTIDE SEQUENCE [LARGE SCALE GENOMIC DNA]</scope>
    <source>
        <strain evidence="3 4">NPDC079179</strain>
    </source>
</reference>
<dbReference type="InterPro" id="IPR038729">
    <property type="entry name" value="Rad50/SbcC_AAA"/>
</dbReference>
<proteinExistence type="predicted"/>
<dbReference type="InterPro" id="IPR041685">
    <property type="entry name" value="AAA_GajA/Old/RecF-like"/>
</dbReference>
<organism evidence="3 4">
    <name type="scientific">Kocuria salsicia</name>
    <dbReference type="NCBI Taxonomy" id="664639"/>
    <lineage>
        <taxon>Bacteria</taxon>
        <taxon>Bacillati</taxon>
        <taxon>Actinomycetota</taxon>
        <taxon>Actinomycetes</taxon>
        <taxon>Micrococcales</taxon>
        <taxon>Micrococcaceae</taxon>
        <taxon>Kocuria</taxon>
    </lineage>
</organism>
<evidence type="ECO:0000259" key="2">
    <source>
        <dbReference type="Pfam" id="PF13476"/>
    </source>
</evidence>
<evidence type="ECO:0000259" key="1">
    <source>
        <dbReference type="Pfam" id="PF13175"/>
    </source>
</evidence>
<dbReference type="PANTHER" id="PTHR43581">
    <property type="entry name" value="ATP/GTP PHOSPHATASE"/>
    <property type="match status" value="1"/>
</dbReference>
<dbReference type="Pfam" id="PF13175">
    <property type="entry name" value="AAA_15"/>
    <property type="match status" value="1"/>
</dbReference>
<dbReference type="RefSeq" id="WP_363785803.1">
    <property type="nucleotide sequence ID" value="NZ_JBFBLL010000010.1"/>
</dbReference>
<dbReference type="Gene3D" id="3.40.50.300">
    <property type="entry name" value="P-loop containing nucleotide triphosphate hydrolases"/>
    <property type="match status" value="1"/>
</dbReference>
<protein>
    <submittedName>
        <fullName evidence="3">AAA family ATPase</fullName>
    </submittedName>
</protein>
<comment type="caution">
    <text evidence="3">The sequence shown here is derived from an EMBL/GenBank/DDBJ whole genome shotgun (WGS) entry which is preliminary data.</text>
</comment>
<dbReference type="Pfam" id="PF13476">
    <property type="entry name" value="AAA_23"/>
    <property type="match status" value="1"/>
</dbReference>
<gene>
    <name evidence="3" type="ORF">AB0O96_12030</name>
</gene>
<dbReference type="PANTHER" id="PTHR43581:SF2">
    <property type="entry name" value="EXCINUCLEASE ATPASE SUBUNIT"/>
    <property type="match status" value="1"/>
</dbReference>
<accession>A0ABV3KET8</accession>
<dbReference type="Proteomes" id="UP001553031">
    <property type="component" value="Unassembled WGS sequence"/>
</dbReference>
<dbReference type="EMBL" id="JBFBLL010000010">
    <property type="protein sequence ID" value="MEV8158911.1"/>
    <property type="molecule type" value="Genomic_DNA"/>
</dbReference>
<evidence type="ECO:0000313" key="4">
    <source>
        <dbReference type="Proteomes" id="UP001553031"/>
    </source>
</evidence>
<evidence type="ECO:0000313" key="3">
    <source>
        <dbReference type="EMBL" id="MEV8158911.1"/>
    </source>
</evidence>
<name>A0ABV3KET8_9MICC</name>
<feature type="domain" description="Endonuclease GajA/Old nuclease/RecF-like AAA" evidence="1">
    <location>
        <begin position="173"/>
        <end position="342"/>
    </location>
</feature>
<keyword evidence="4" id="KW-1185">Reference proteome</keyword>
<dbReference type="InterPro" id="IPR027417">
    <property type="entry name" value="P-loop_NTPase"/>
</dbReference>
<feature type="domain" description="Rad50/SbcC-type AAA" evidence="2">
    <location>
        <begin position="5"/>
        <end position="150"/>
    </location>
</feature>
<dbReference type="SUPFAM" id="SSF52540">
    <property type="entry name" value="P-loop containing nucleoside triphosphate hydrolases"/>
    <property type="match status" value="1"/>
</dbReference>
<dbReference type="InterPro" id="IPR051396">
    <property type="entry name" value="Bact_Antivir_Def_Nuclease"/>
</dbReference>
<sequence length="493" mass="56247">MYIRRVTLENVKSFQGKHTFTLEPGVNYFVGDNNSGKSTLLEALLFAFQGPSQNKWTPETFYCKNSSGHTRVEVDIADGVEQLVEHDKFSMLREFIFEVDGKKTLRIDRSSEPREIEQKGKLKNIDVKAVCFWHPEHERFENVTGIDARVKALFDFEEVWADAHPSDHIDFANNKTLGRLIDSYFKQFVQTDLWRDLSEAHKKAFSSDEELSFTAQTKKLAESLKNLVDEQYGVASYRFNFGLPDATVFMKQGSLHVDDGAGETPISGKGTGMQRAVALALIQLYAQSEALKEAGNTTPLILMLDEPETWLHPSAQLRLGDALNKIGEKEQVFIVTHSPYLIRKFNTDEHLLTVLTGKGEDRHIEASSHFGLFGKGEPTWAEINYRAFDVDSIEFHNELFGWVQRHLEFENGGNKAARELEIDNYLESQGVPKNKEWVRTPSHNKSRATLPMYIRNSIHHPENRENTPFTDMELRSSIQHLVRVVEAINAQTN</sequence>